<accession>A0ABT9VX33</accession>
<proteinExistence type="predicted"/>
<comment type="caution">
    <text evidence="1">The sequence shown here is derived from an EMBL/GenBank/DDBJ whole genome shotgun (WGS) entry which is preliminary data.</text>
</comment>
<dbReference type="RefSeq" id="WP_307392782.1">
    <property type="nucleotide sequence ID" value="NZ_BAAADK010000011.1"/>
</dbReference>
<name>A0ABT9VX33_9BACI</name>
<gene>
    <name evidence="1" type="ORF">J2S11_001452</name>
</gene>
<organism evidence="1 2">
    <name type="scientific">Caldalkalibacillus horti</name>
    <dbReference type="NCBI Taxonomy" id="77523"/>
    <lineage>
        <taxon>Bacteria</taxon>
        <taxon>Bacillati</taxon>
        <taxon>Bacillota</taxon>
        <taxon>Bacilli</taxon>
        <taxon>Bacillales</taxon>
        <taxon>Bacillaceae</taxon>
        <taxon>Caldalkalibacillus</taxon>
    </lineage>
</organism>
<protein>
    <submittedName>
        <fullName evidence="1">Uncharacterized protein</fullName>
    </submittedName>
</protein>
<dbReference type="EMBL" id="JAUSTY010000005">
    <property type="protein sequence ID" value="MDQ0165551.1"/>
    <property type="molecule type" value="Genomic_DNA"/>
</dbReference>
<dbReference type="Proteomes" id="UP001235840">
    <property type="component" value="Unassembled WGS sequence"/>
</dbReference>
<reference evidence="1 2" key="1">
    <citation type="submission" date="2023-07" db="EMBL/GenBank/DDBJ databases">
        <title>Genomic Encyclopedia of Type Strains, Phase IV (KMG-IV): sequencing the most valuable type-strain genomes for metagenomic binning, comparative biology and taxonomic classification.</title>
        <authorList>
            <person name="Goeker M."/>
        </authorList>
    </citation>
    <scope>NUCLEOTIDE SEQUENCE [LARGE SCALE GENOMIC DNA]</scope>
    <source>
        <strain evidence="1 2">DSM 12751</strain>
    </source>
</reference>
<evidence type="ECO:0000313" key="2">
    <source>
        <dbReference type="Proteomes" id="UP001235840"/>
    </source>
</evidence>
<sequence>MSKIPYHKMLVELDGQEAEIIIRALQLYISKESSINRSFKVTFYNNLILRIRKKKTEFHSEWKKYILNGVEYEADTEANNDMLPLPF</sequence>
<keyword evidence="2" id="KW-1185">Reference proteome</keyword>
<evidence type="ECO:0000313" key="1">
    <source>
        <dbReference type="EMBL" id="MDQ0165551.1"/>
    </source>
</evidence>